<dbReference type="GO" id="GO:0016020">
    <property type="term" value="C:membrane"/>
    <property type="evidence" value="ECO:0007669"/>
    <property type="project" value="UniProtKB-SubCell"/>
</dbReference>
<accession>A0A7N0RE52</accession>
<evidence type="ECO:0000313" key="7">
    <source>
        <dbReference type="Proteomes" id="UP000594263"/>
    </source>
</evidence>
<comment type="subcellular location">
    <subcellularLocation>
        <location evidence="1">Membrane</location>
        <topology evidence="1">Multi-pass membrane protein</topology>
    </subcellularLocation>
</comment>
<comment type="similarity">
    <text evidence="2">Belongs to the complex I subunit 1 family.</text>
</comment>
<reference evidence="6" key="1">
    <citation type="submission" date="2021-01" db="UniProtKB">
        <authorList>
            <consortium name="EnsemblPlants"/>
        </authorList>
    </citation>
    <scope>IDENTIFICATION</scope>
</reference>
<organism evidence="6 7">
    <name type="scientific">Kalanchoe fedtschenkoi</name>
    <name type="common">Lavender scallops</name>
    <name type="synonym">South American air plant</name>
    <dbReference type="NCBI Taxonomy" id="63787"/>
    <lineage>
        <taxon>Eukaryota</taxon>
        <taxon>Viridiplantae</taxon>
        <taxon>Streptophyta</taxon>
        <taxon>Embryophyta</taxon>
        <taxon>Tracheophyta</taxon>
        <taxon>Spermatophyta</taxon>
        <taxon>Magnoliopsida</taxon>
        <taxon>eudicotyledons</taxon>
        <taxon>Gunneridae</taxon>
        <taxon>Pentapetalae</taxon>
        <taxon>Saxifragales</taxon>
        <taxon>Crassulaceae</taxon>
        <taxon>Kalanchoe</taxon>
    </lineage>
</organism>
<dbReference type="PANTHER" id="PTHR11432:SF3">
    <property type="entry name" value="NADH-UBIQUINONE OXIDOREDUCTASE CHAIN 1"/>
    <property type="match status" value="1"/>
</dbReference>
<dbReference type="EnsemblPlants" id="Kaladp0008s0453.1.v1.1">
    <property type="protein sequence ID" value="Kaladp0008s0453.1.v1.1.CDS.1"/>
    <property type="gene ID" value="Kaladp0008s0453.v1.1"/>
</dbReference>
<dbReference type="Gramene" id="Kaladp0008s0453.1.v1.1">
    <property type="protein sequence ID" value="Kaladp0008s0453.1.v1.1.CDS.1"/>
    <property type="gene ID" value="Kaladp0008s0453.v1.1"/>
</dbReference>
<dbReference type="PANTHER" id="PTHR11432">
    <property type="entry name" value="NADH DEHYDROGENASE SUBUNIT 1"/>
    <property type="match status" value="1"/>
</dbReference>
<sequence length="76" mass="8299">MFLISRLAETNRTPFDLLEAKAESVARDAILNSSRLAEANVPGSRGLILTETRGGSLPTKFFKGSQKTQALLCEPY</sequence>
<proteinExistence type="inferred from homology"/>
<name>A0A7N0RE52_KALFE</name>
<dbReference type="InterPro" id="IPR001694">
    <property type="entry name" value="NADH_UbQ_OxRdtase_su1/FPO"/>
</dbReference>
<protein>
    <submittedName>
        <fullName evidence="6">Uncharacterized protein</fullName>
    </submittedName>
</protein>
<evidence type="ECO:0000256" key="4">
    <source>
        <dbReference type="ARBA" id="ARBA00022989"/>
    </source>
</evidence>
<dbReference type="Proteomes" id="UP000594263">
    <property type="component" value="Unplaced"/>
</dbReference>
<keyword evidence="4" id="KW-1133">Transmembrane helix</keyword>
<evidence type="ECO:0000256" key="1">
    <source>
        <dbReference type="ARBA" id="ARBA00004141"/>
    </source>
</evidence>
<evidence type="ECO:0000313" key="6">
    <source>
        <dbReference type="EnsemblPlants" id="Kaladp0008s0453.1.v1.1.CDS.1"/>
    </source>
</evidence>
<dbReference type="AlphaFoldDB" id="A0A7N0RE52"/>
<dbReference type="OMA" id="VEYXRDA"/>
<evidence type="ECO:0000256" key="3">
    <source>
        <dbReference type="ARBA" id="ARBA00022692"/>
    </source>
</evidence>
<keyword evidence="7" id="KW-1185">Reference proteome</keyword>
<dbReference type="GO" id="GO:0003954">
    <property type="term" value="F:NADH dehydrogenase activity"/>
    <property type="evidence" value="ECO:0007669"/>
    <property type="project" value="TreeGrafter"/>
</dbReference>
<evidence type="ECO:0000256" key="2">
    <source>
        <dbReference type="ARBA" id="ARBA00010535"/>
    </source>
</evidence>
<keyword evidence="5" id="KW-0472">Membrane</keyword>
<evidence type="ECO:0000256" key="5">
    <source>
        <dbReference type="ARBA" id="ARBA00023136"/>
    </source>
</evidence>
<keyword evidence="3" id="KW-0812">Transmembrane</keyword>
<dbReference type="GO" id="GO:0009060">
    <property type="term" value="P:aerobic respiration"/>
    <property type="evidence" value="ECO:0007669"/>
    <property type="project" value="TreeGrafter"/>
</dbReference>